<organism evidence="3 4">
    <name type="scientific">Micromonospora chokoriensis</name>
    <dbReference type="NCBI Taxonomy" id="356851"/>
    <lineage>
        <taxon>Bacteria</taxon>
        <taxon>Bacillati</taxon>
        <taxon>Actinomycetota</taxon>
        <taxon>Actinomycetes</taxon>
        <taxon>Micromonosporales</taxon>
        <taxon>Micromonosporaceae</taxon>
        <taxon>Micromonospora</taxon>
    </lineage>
</organism>
<dbReference type="Proteomes" id="UP000198224">
    <property type="component" value="Chromosome I"/>
</dbReference>
<dbReference type="EMBL" id="LT607409">
    <property type="protein sequence ID" value="SCF13482.1"/>
    <property type="molecule type" value="Genomic_DNA"/>
</dbReference>
<feature type="transmembrane region" description="Helical" evidence="2">
    <location>
        <begin position="885"/>
        <end position="913"/>
    </location>
</feature>
<gene>
    <name evidence="3" type="ORF">GA0070612_4083</name>
</gene>
<dbReference type="RefSeq" id="WP_088989351.1">
    <property type="nucleotide sequence ID" value="NZ_LT607409.1"/>
</dbReference>
<protein>
    <submittedName>
        <fullName evidence="3">Uncharacterized protein</fullName>
    </submittedName>
</protein>
<feature type="compositionally biased region" description="Gly residues" evidence="1">
    <location>
        <begin position="369"/>
        <end position="430"/>
    </location>
</feature>
<evidence type="ECO:0000256" key="1">
    <source>
        <dbReference type="SAM" id="MobiDB-lite"/>
    </source>
</evidence>
<sequence>MAISVHVPVRIRLDARSVTERPEAVTEALGAAVARALERSRREVVAPRGGYLEVRPGAPEFAWTGAGVQGVSPDDRRAFEARLRRRIDEVVTAARLDPGLPAGVALPLSRPAAELFDPQRMRHLLAVYRVPSYDDGGDAAEVPVDGDEPPPVTYRWLLRPAAYLAGHFAELAREAVRQHGGLPSGTPQGIIARVIGSDGRPVWAVMVTTTPLSVLTFERFGETVFRATPQPHFEVEERIPSPQPGTVTRRPVADRSALVSMVDEELSADIRHRLRIAQPRGETTSVDEYQAQIERAVDAEVTRRVDAILASVGGAVPTCLVVVSIGGVSLLLVGTEETDDNLHWTGTANLLPISVEHRPATPPDPNAPPGGGIGDGSGNGSGSGAGSGSGTGPGGAGGGPGGSGSGGLGTGTGPGGGAGGSGDGTGGARRGGFVFDPSSPSAPPGTDGRRFPAVTGEHSELRACAPFNGEPELAALGPDGDELRRLMDDIAFRLQMGEPCRYPANFCLQAAAMLRGRAAAISLLVGSAEREAFTRPVPEGSGRLGPLDFRPVASPAVQFLRHLAGVVPRLDRLAQLVMGRYSRPEHFARIQGGWIDTSASWNLHFVQAFSPAVKGAVGQLFVVGSQAMLVQLLLSSRTGIDARITHFDRYAPIFERLIVSQLTDYAELQGLRERLRRHEAARWTQTHTDLGGGTVATLSMANPSTAWYGAARAVSSAFLATEAALSSPGAAGEIVERDGATRIRDSHAVLWTLAEIEQALVIQRGEAEGVDPLVKQITDLPDVLARFAGNRAAIRDELWRVLQDMRRNNTEMLGRARTDARFAFRSSRISEHIPSATIPRGRYALQGIHLVTHQQIGEFFGGNLYYATGVDDLFSTELGREALSAFATMVGIIALSVLCPPLGFVVGVAVAAVDVAHAHQRERLYSSMLDPELVLTRTEVEVELFAAYLGLAMSLIPEAGTIGGAAVRGGRVAVRFGVRAGLRAARGYVVRRVTRQIVEAASRDLLQAFLTEILLNEVLERVVQKLMEPILAYVEREAMLSGAVGGPEGARFILMVLDSAPGGAAAGPRVPVVRP</sequence>
<keyword evidence="2" id="KW-1133">Transmembrane helix</keyword>
<evidence type="ECO:0000256" key="2">
    <source>
        <dbReference type="SAM" id="Phobius"/>
    </source>
</evidence>
<proteinExistence type="predicted"/>
<dbReference type="AlphaFoldDB" id="A0A1C4XYF7"/>
<evidence type="ECO:0000313" key="3">
    <source>
        <dbReference type="EMBL" id="SCF13482.1"/>
    </source>
</evidence>
<keyword evidence="4" id="KW-1185">Reference proteome</keyword>
<feature type="region of interest" description="Disordered" evidence="1">
    <location>
        <begin position="355"/>
        <end position="453"/>
    </location>
</feature>
<keyword evidence="2" id="KW-0472">Membrane</keyword>
<dbReference type="eggNOG" id="ENOG5033QGS">
    <property type="taxonomic scope" value="Bacteria"/>
</dbReference>
<keyword evidence="2" id="KW-0812">Transmembrane</keyword>
<reference evidence="4" key="1">
    <citation type="submission" date="2016-06" db="EMBL/GenBank/DDBJ databases">
        <authorList>
            <person name="Varghese N."/>
            <person name="Submissions Spin"/>
        </authorList>
    </citation>
    <scope>NUCLEOTIDE SEQUENCE [LARGE SCALE GENOMIC DNA]</scope>
    <source>
        <strain evidence="4">DSM 45160</strain>
    </source>
</reference>
<accession>A0A1C4XYF7</accession>
<name>A0A1C4XYF7_9ACTN</name>
<evidence type="ECO:0000313" key="4">
    <source>
        <dbReference type="Proteomes" id="UP000198224"/>
    </source>
</evidence>